<protein>
    <submittedName>
        <fullName evidence="1">45108_t:CDS:1</fullName>
    </submittedName>
</protein>
<feature type="non-terminal residue" evidence="1">
    <location>
        <position position="1"/>
    </location>
</feature>
<name>A0ABN7X7G6_GIGMA</name>
<reference evidence="1 2" key="1">
    <citation type="submission" date="2021-06" db="EMBL/GenBank/DDBJ databases">
        <authorList>
            <person name="Kallberg Y."/>
            <person name="Tangrot J."/>
            <person name="Rosling A."/>
        </authorList>
    </citation>
    <scope>NUCLEOTIDE SEQUENCE [LARGE SCALE GENOMIC DNA]</scope>
    <source>
        <strain evidence="1 2">120-4 pot B 10/14</strain>
    </source>
</reference>
<proteinExistence type="predicted"/>
<evidence type="ECO:0000313" key="2">
    <source>
        <dbReference type="Proteomes" id="UP000789901"/>
    </source>
</evidence>
<dbReference type="Proteomes" id="UP000789901">
    <property type="component" value="Unassembled WGS sequence"/>
</dbReference>
<organism evidence="1 2">
    <name type="scientific">Gigaspora margarita</name>
    <dbReference type="NCBI Taxonomy" id="4874"/>
    <lineage>
        <taxon>Eukaryota</taxon>
        <taxon>Fungi</taxon>
        <taxon>Fungi incertae sedis</taxon>
        <taxon>Mucoromycota</taxon>
        <taxon>Glomeromycotina</taxon>
        <taxon>Glomeromycetes</taxon>
        <taxon>Diversisporales</taxon>
        <taxon>Gigasporaceae</taxon>
        <taxon>Gigaspora</taxon>
    </lineage>
</organism>
<accession>A0ABN7X7G6</accession>
<sequence length="221" mass="25950">DFNDGHRIPSTDWESDYNGEAVLLNAVTPLLNSNNFPKALNIHYNHNATKPGQDIFGADWLATNNPPRSEQVLFRLYMDKLYITSGTVKELQASFTTLRFLPIYNITQRENESFIMTYNQQKENAEYIQEYNQGLQLLLQAMIPQPGERHQEKNYWAMMQLFDRNITNEGSFWDALKRIYAYYKESSVGATLRKQIKTINYFNKNKEIQFSDKKGRNKPRE</sequence>
<gene>
    <name evidence="1" type="ORF">GMARGA_LOCUS39969</name>
</gene>
<comment type="caution">
    <text evidence="1">The sequence shown here is derived from an EMBL/GenBank/DDBJ whole genome shotgun (WGS) entry which is preliminary data.</text>
</comment>
<dbReference type="EMBL" id="CAJVQB010098874">
    <property type="protein sequence ID" value="CAG8849964.1"/>
    <property type="molecule type" value="Genomic_DNA"/>
</dbReference>
<keyword evidence="2" id="KW-1185">Reference proteome</keyword>
<evidence type="ECO:0000313" key="1">
    <source>
        <dbReference type="EMBL" id="CAG8849964.1"/>
    </source>
</evidence>